<dbReference type="GO" id="GO:0009898">
    <property type="term" value="C:cytoplasmic side of plasma membrane"/>
    <property type="evidence" value="ECO:0007669"/>
    <property type="project" value="TreeGrafter"/>
</dbReference>
<dbReference type="Gene3D" id="3.30.1490.110">
    <property type="match status" value="1"/>
</dbReference>
<gene>
    <name evidence="2" type="ORF">S06H3_42179</name>
</gene>
<proteinExistence type="predicted"/>
<dbReference type="AlphaFoldDB" id="X1MZ74"/>
<reference evidence="2" key="1">
    <citation type="journal article" date="2014" name="Front. Microbiol.">
        <title>High frequency of phylogenetically diverse reductive dehalogenase-homologous genes in deep subseafloor sedimentary metagenomes.</title>
        <authorList>
            <person name="Kawai M."/>
            <person name="Futagami T."/>
            <person name="Toyoda A."/>
            <person name="Takaki Y."/>
            <person name="Nishi S."/>
            <person name="Hori S."/>
            <person name="Arai W."/>
            <person name="Tsubouchi T."/>
            <person name="Morono Y."/>
            <person name="Uchiyama I."/>
            <person name="Ito T."/>
            <person name="Fujiyama A."/>
            <person name="Inagaki F."/>
            <person name="Takami H."/>
        </authorList>
    </citation>
    <scope>NUCLEOTIDE SEQUENCE</scope>
    <source>
        <strain evidence="2">Expedition CK06-06</strain>
    </source>
</reference>
<dbReference type="PANTHER" id="PTHR32432">
    <property type="entry name" value="CELL DIVISION PROTEIN FTSA-RELATED"/>
    <property type="match status" value="1"/>
</dbReference>
<dbReference type="Pfam" id="PF02491">
    <property type="entry name" value="SHS2_FTSA"/>
    <property type="match status" value="1"/>
</dbReference>
<sequence>MSTNDEYIVGIDIGTTKVITLIGRVEKNNILKIKGYGISGCKGMKKGLVMDISEATKSILNSVEMAEKSTKMFIDNAYIGVTGKHISSISNWSEININSSNNIVRKTDVDKLISMANKVNIPSQHEIIHTLIKQFVIDGEKGIVDPIGLSASKLAVELLAVYGTASLINNVVNSVKAAKIVIEDIIIEALASSEAVLTPERK</sequence>
<dbReference type="InterPro" id="IPR003494">
    <property type="entry name" value="SHS2_FtsA"/>
</dbReference>
<feature type="domain" description="SHS2" evidence="1">
    <location>
        <begin position="8"/>
        <end position="196"/>
    </location>
</feature>
<dbReference type="InterPro" id="IPR050696">
    <property type="entry name" value="FtsA/MreB"/>
</dbReference>
<dbReference type="SUPFAM" id="SSF53067">
    <property type="entry name" value="Actin-like ATPase domain"/>
    <property type="match status" value="1"/>
</dbReference>
<protein>
    <recommendedName>
        <fullName evidence="1">SHS2 domain-containing protein</fullName>
    </recommendedName>
</protein>
<dbReference type="GO" id="GO:0032153">
    <property type="term" value="C:cell division site"/>
    <property type="evidence" value="ECO:0007669"/>
    <property type="project" value="TreeGrafter"/>
</dbReference>
<comment type="caution">
    <text evidence="2">The sequence shown here is derived from an EMBL/GenBank/DDBJ whole genome shotgun (WGS) entry which is preliminary data.</text>
</comment>
<accession>X1MZ74</accession>
<evidence type="ECO:0000259" key="1">
    <source>
        <dbReference type="SMART" id="SM00842"/>
    </source>
</evidence>
<dbReference type="Gene3D" id="3.30.420.40">
    <property type="match status" value="1"/>
</dbReference>
<name>X1MZ74_9ZZZZ</name>
<dbReference type="SMART" id="SM00842">
    <property type="entry name" value="FtsA"/>
    <property type="match status" value="1"/>
</dbReference>
<dbReference type="GO" id="GO:0051301">
    <property type="term" value="P:cell division"/>
    <property type="evidence" value="ECO:0007669"/>
    <property type="project" value="InterPro"/>
</dbReference>
<organism evidence="2">
    <name type="scientific">marine sediment metagenome</name>
    <dbReference type="NCBI Taxonomy" id="412755"/>
    <lineage>
        <taxon>unclassified sequences</taxon>
        <taxon>metagenomes</taxon>
        <taxon>ecological metagenomes</taxon>
    </lineage>
</organism>
<dbReference type="EMBL" id="BARV01026055">
    <property type="protein sequence ID" value="GAI36598.1"/>
    <property type="molecule type" value="Genomic_DNA"/>
</dbReference>
<feature type="non-terminal residue" evidence="2">
    <location>
        <position position="202"/>
    </location>
</feature>
<evidence type="ECO:0000313" key="2">
    <source>
        <dbReference type="EMBL" id="GAI36598.1"/>
    </source>
</evidence>
<dbReference type="InterPro" id="IPR043129">
    <property type="entry name" value="ATPase_NBD"/>
</dbReference>
<dbReference type="PANTHER" id="PTHR32432:SF4">
    <property type="entry name" value="CELL DIVISION PROTEIN FTSA"/>
    <property type="match status" value="1"/>
</dbReference>